<dbReference type="InterPro" id="IPR046820">
    <property type="entry name" value="MmeI_TRD"/>
</dbReference>
<dbReference type="InterPro" id="IPR046816">
    <property type="entry name" value="MmeI_Mtase"/>
</dbReference>
<dbReference type="Proteomes" id="UP001379235">
    <property type="component" value="Unassembled WGS sequence"/>
</dbReference>
<evidence type="ECO:0000259" key="7">
    <source>
        <dbReference type="Pfam" id="PF20473"/>
    </source>
</evidence>
<dbReference type="InterPro" id="IPR046819">
    <property type="entry name" value="MmeI_hel"/>
</dbReference>
<name>A0ABU8S5C7_9SPHN</name>
<feature type="domain" description="MmeI-like helicase spacer" evidence="5">
    <location>
        <begin position="182"/>
        <end position="253"/>
    </location>
</feature>
<dbReference type="Pfam" id="PF20465">
    <property type="entry name" value="MmeI_hel"/>
    <property type="match status" value="1"/>
</dbReference>
<feature type="domain" description="MmeI-like DNA-methyltransferase" evidence="7">
    <location>
        <begin position="371"/>
        <end position="611"/>
    </location>
</feature>
<dbReference type="GO" id="GO:0008168">
    <property type="term" value="F:methyltransferase activity"/>
    <property type="evidence" value="ECO:0007669"/>
    <property type="project" value="UniProtKB-KW"/>
</dbReference>
<gene>
    <name evidence="8" type="ORF">WG900_02045</name>
</gene>
<comment type="caution">
    <text evidence="8">The sequence shown here is derived from an EMBL/GenBank/DDBJ whole genome shotgun (WGS) entry which is preliminary data.</text>
</comment>
<protein>
    <recommendedName>
        <fullName evidence="1">site-specific DNA-methyltransferase (adenine-specific)</fullName>
        <ecNumber evidence="1">2.1.1.72</ecNumber>
    </recommendedName>
</protein>
<evidence type="ECO:0000256" key="3">
    <source>
        <dbReference type="ARBA" id="ARBA00022679"/>
    </source>
</evidence>
<evidence type="ECO:0000256" key="4">
    <source>
        <dbReference type="ARBA" id="ARBA00047942"/>
    </source>
</evidence>
<evidence type="ECO:0000259" key="6">
    <source>
        <dbReference type="Pfam" id="PF20466"/>
    </source>
</evidence>
<dbReference type="Pfam" id="PF20473">
    <property type="entry name" value="MmeI_Mtase"/>
    <property type="match status" value="1"/>
</dbReference>
<proteinExistence type="predicted"/>
<dbReference type="PROSITE" id="PS00092">
    <property type="entry name" value="N6_MTASE"/>
    <property type="match status" value="1"/>
</dbReference>
<evidence type="ECO:0000313" key="8">
    <source>
        <dbReference type="EMBL" id="MEJ6008693.1"/>
    </source>
</evidence>
<evidence type="ECO:0000256" key="2">
    <source>
        <dbReference type="ARBA" id="ARBA00022603"/>
    </source>
</evidence>
<evidence type="ECO:0000313" key="9">
    <source>
        <dbReference type="Proteomes" id="UP001379235"/>
    </source>
</evidence>
<dbReference type="GO" id="GO:0032259">
    <property type="term" value="P:methylation"/>
    <property type="evidence" value="ECO:0007669"/>
    <property type="project" value="UniProtKB-KW"/>
</dbReference>
<accession>A0ABU8S5C7</accession>
<dbReference type="SUPFAM" id="SSF53335">
    <property type="entry name" value="S-adenosyl-L-methionine-dependent methyltransferases"/>
    <property type="match status" value="1"/>
</dbReference>
<dbReference type="PANTHER" id="PTHR33841">
    <property type="entry name" value="DNA METHYLTRANSFERASE YEEA-RELATED"/>
    <property type="match status" value="1"/>
</dbReference>
<dbReference type="InterPro" id="IPR029063">
    <property type="entry name" value="SAM-dependent_MTases_sf"/>
</dbReference>
<dbReference type="Gene3D" id="3.40.50.150">
    <property type="entry name" value="Vaccinia Virus protein VP39"/>
    <property type="match status" value="1"/>
</dbReference>
<feature type="domain" description="MmeI-like target recognition" evidence="6">
    <location>
        <begin position="771"/>
        <end position="842"/>
    </location>
</feature>
<dbReference type="EC" id="2.1.1.72" evidence="1"/>
<evidence type="ECO:0000259" key="5">
    <source>
        <dbReference type="Pfam" id="PF20465"/>
    </source>
</evidence>
<dbReference type="InterPro" id="IPR002052">
    <property type="entry name" value="DNA_methylase_N6_adenine_CS"/>
</dbReference>
<dbReference type="EMBL" id="JBBHJY010000001">
    <property type="protein sequence ID" value="MEJ6008693.1"/>
    <property type="molecule type" value="Genomic_DNA"/>
</dbReference>
<keyword evidence="3" id="KW-0808">Transferase</keyword>
<dbReference type="RefSeq" id="WP_339964299.1">
    <property type="nucleotide sequence ID" value="NZ_JBBHJY010000001.1"/>
</dbReference>
<sequence>MTPHEFVAKWRQVDVKERTGSHSHFLDLCRLLEIDEPTAADPKGEWFTFEKGVKKTGGGDGWADVWRKGCFAWEYKGPRKDLDKAFSQLLQYSGALDSPPLLIVSDMDRIRIHTNWTNTVQEVHEFTLEDLLDGQSREKLKRAFTDPEDFKPTKTRQALTEETAREFAGLAQRLRDRGHEAHQVAHFVNQLVFCMFAEDVGLLPDNLFTKMLDLCRSDPASFAEHCGTLFGAMSQPHGKVGFQRIDWFNGGLFQDDHALPVTRDDVEDLFRAAQRDWSQIDPSILGTLFERGLDPAKRSQLGAHYTDREKIMMIVQPVIIDPLEAEWAETKALIEVQMAKVEVARARTPEKQSEAKKVYAAARRAEETAYKEAQRLRNQFLVRLKEFRVLDPACGSGNFLYVALKALKDIEHKANIDAETLGLDKASPAVGPECVLGIELNPYAAELARVSVWIGEIQWMRRNGFDAAKNPILRNLDTIENRDAVLDEATGERAKWPQADVVVGNPPFLGNKKMITELGEDYTKALRKAWPQVPGGVDLVCYWFAGAWDRMLAGKLRGAGLVSTNSIRGGANREVLKPIVEHGRIFEAWSDEGWTVDGAAVRVSLVCFDMKRGGHVILNGSEITQIPPDLANHKSGVDLTYAMGLRSNQSLSFMGVTKSGPFDISGDEARSLLCRRGNPNGRPNSDVVKRSANGIEVVRRPTDRWILDFGPNSDLQTASLYEGPFELALEQVYPARQQSKTEKNREWWWRYERPRPEMYAALEPIDRYVGTAMVAKHRIFIWLHKQILPENLVIVIARDDDTTFGILHSRFHELWSLRMGTSLEDRPRYTPSTTFETFPFPEGLTPNIPAADYAGDTRAQAIAVAAARLNELRENWLNPADLVVREPEVVPGYPVRILPKDEAAAKELAKRTLTNLYNARPAWLDHAHRALDEAVAEAYGWGDDFRAGLLTDDEILARLFRLNQERAIND</sequence>
<comment type="catalytic activity">
    <reaction evidence="4">
        <text>a 2'-deoxyadenosine in DNA + S-adenosyl-L-methionine = an N(6)-methyl-2'-deoxyadenosine in DNA + S-adenosyl-L-homocysteine + H(+)</text>
        <dbReference type="Rhea" id="RHEA:15197"/>
        <dbReference type="Rhea" id="RHEA-COMP:12418"/>
        <dbReference type="Rhea" id="RHEA-COMP:12419"/>
        <dbReference type="ChEBI" id="CHEBI:15378"/>
        <dbReference type="ChEBI" id="CHEBI:57856"/>
        <dbReference type="ChEBI" id="CHEBI:59789"/>
        <dbReference type="ChEBI" id="CHEBI:90615"/>
        <dbReference type="ChEBI" id="CHEBI:90616"/>
        <dbReference type="EC" id="2.1.1.72"/>
    </reaction>
</comment>
<keyword evidence="9" id="KW-1185">Reference proteome</keyword>
<dbReference type="Pfam" id="PF20466">
    <property type="entry name" value="MmeI_TRD"/>
    <property type="match status" value="1"/>
</dbReference>
<dbReference type="InterPro" id="IPR050953">
    <property type="entry name" value="N4_N6_ade-DNA_methylase"/>
</dbReference>
<dbReference type="PANTHER" id="PTHR33841:SF1">
    <property type="entry name" value="DNA METHYLTRANSFERASE A"/>
    <property type="match status" value="1"/>
</dbReference>
<evidence type="ECO:0000256" key="1">
    <source>
        <dbReference type="ARBA" id="ARBA00011900"/>
    </source>
</evidence>
<keyword evidence="2 8" id="KW-0489">Methyltransferase</keyword>
<reference evidence="8 9" key="1">
    <citation type="submission" date="2024-03" db="EMBL/GenBank/DDBJ databases">
        <authorList>
            <person name="Jo J.-H."/>
        </authorList>
    </citation>
    <scope>NUCLEOTIDE SEQUENCE [LARGE SCALE GENOMIC DNA]</scope>
    <source>
        <strain evidence="8 9">AS3R-12</strain>
    </source>
</reference>
<organism evidence="8 9">
    <name type="scientific">Novosphingobium aquae</name>
    <dbReference type="NCBI Taxonomy" id="3133435"/>
    <lineage>
        <taxon>Bacteria</taxon>
        <taxon>Pseudomonadati</taxon>
        <taxon>Pseudomonadota</taxon>
        <taxon>Alphaproteobacteria</taxon>
        <taxon>Sphingomonadales</taxon>
        <taxon>Sphingomonadaceae</taxon>
        <taxon>Novosphingobium</taxon>
    </lineage>
</organism>